<evidence type="ECO:0000256" key="3">
    <source>
        <dbReference type="ARBA" id="ARBA00022723"/>
    </source>
</evidence>
<dbReference type="RefSeq" id="WP_021169264.1">
    <property type="nucleotide sequence ID" value="NZ_CTRP01000003.1"/>
</dbReference>
<dbReference type="Pfam" id="PF01501">
    <property type="entry name" value="Glyco_transf_8"/>
    <property type="match status" value="1"/>
</dbReference>
<dbReference type="SUPFAM" id="SSF53448">
    <property type="entry name" value="Nucleotide-diphospho-sugar transferases"/>
    <property type="match status" value="1"/>
</dbReference>
<keyword evidence="1" id="KW-0328">Glycosyltransferase</keyword>
<gene>
    <name evidence="4" type="ORF">SpAn4DRAFT_1503</name>
</gene>
<dbReference type="InterPro" id="IPR050748">
    <property type="entry name" value="Glycosyltrans_8_dom-fam"/>
</dbReference>
<keyword evidence="2 4" id="KW-0808">Transferase</keyword>
<name>A0A0U1KV17_9FIRM</name>
<sequence>MDRTINICLSTSDKYSELCTIVMMSVIVNAKENTAFHFFVIDNGVTEANKGQIKQLIRSKGADIDFLPLIDIEAEVGAEIDPGRWTLSTMQRLFICRQLSKDVHRILYLDCDMLVRRSLDDLYFMDLGEKYYCAGVLDCVGTQNRLNIGLGPRDSYINAGMLLIDVDKWRAADIETEFVVFLKSHLNRLQYFDQDIINGVFGNRIKIVHPKFNVVTTMFNYSRKELMIYRSASVFYTEQEYKEAIDNPVIVHFTLDTVSVRPWFENGEHMYRDEWLGIRKMPPWAEMPLWKDERSMVAKAKMFLFGCLPRPISVRLARYVNRHNTKRYKLNKGDRT</sequence>
<protein>
    <submittedName>
        <fullName evidence="4">Glycosyl transferase, family 8</fullName>
    </submittedName>
</protein>
<dbReference type="InterPro" id="IPR002495">
    <property type="entry name" value="Glyco_trans_8"/>
</dbReference>
<evidence type="ECO:0000256" key="2">
    <source>
        <dbReference type="ARBA" id="ARBA00022679"/>
    </source>
</evidence>
<dbReference type="GO" id="GO:0046872">
    <property type="term" value="F:metal ion binding"/>
    <property type="evidence" value="ECO:0007669"/>
    <property type="project" value="UniProtKB-KW"/>
</dbReference>
<organism evidence="4 5">
    <name type="scientific">Sporomusa ovata</name>
    <dbReference type="NCBI Taxonomy" id="2378"/>
    <lineage>
        <taxon>Bacteria</taxon>
        <taxon>Bacillati</taxon>
        <taxon>Bacillota</taxon>
        <taxon>Negativicutes</taxon>
        <taxon>Selenomonadales</taxon>
        <taxon>Sporomusaceae</taxon>
        <taxon>Sporomusa</taxon>
    </lineage>
</organism>
<dbReference type="EMBL" id="CTRP01000003">
    <property type="protein sequence ID" value="CQR70534.1"/>
    <property type="molecule type" value="Genomic_DNA"/>
</dbReference>
<keyword evidence="3" id="KW-0479">Metal-binding</keyword>
<evidence type="ECO:0000313" key="4">
    <source>
        <dbReference type="EMBL" id="CQR70534.1"/>
    </source>
</evidence>
<keyword evidence="5" id="KW-1185">Reference proteome</keyword>
<dbReference type="PANTHER" id="PTHR13778">
    <property type="entry name" value="GLYCOSYLTRANSFERASE 8 DOMAIN-CONTAINING PROTEIN"/>
    <property type="match status" value="1"/>
</dbReference>
<proteinExistence type="predicted"/>
<evidence type="ECO:0000313" key="5">
    <source>
        <dbReference type="Proteomes" id="UP000049855"/>
    </source>
</evidence>
<dbReference type="AlphaFoldDB" id="A0A0U1KV17"/>
<dbReference type="Gene3D" id="3.90.550.10">
    <property type="entry name" value="Spore Coat Polysaccharide Biosynthesis Protein SpsA, Chain A"/>
    <property type="match status" value="1"/>
</dbReference>
<dbReference type="CDD" id="cd04194">
    <property type="entry name" value="GT8_A4GalT_like"/>
    <property type="match status" value="1"/>
</dbReference>
<dbReference type="InterPro" id="IPR029044">
    <property type="entry name" value="Nucleotide-diphossugar_trans"/>
</dbReference>
<accession>A0A0U1KV17</accession>
<dbReference type="PANTHER" id="PTHR13778:SF47">
    <property type="entry name" value="LIPOPOLYSACCHARIDE 1,3-GALACTOSYLTRANSFERASE"/>
    <property type="match status" value="1"/>
</dbReference>
<evidence type="ECO:0000256" key="1">
    <source>
        <dbReference type="ARBA" id="ARBA00022676"/>
    </source>
</evidence>
<dbReference type="Proteomes" id="UP000049855">
    <property type="component" value="Unassembled WGS sequence"/>
</dbReference>
<dbReference type="GO" id="GO:0016757">
    <property type="term" value="F:glycosyltransferase activity"/>
    <property type="evidence" value="ECO:0007669"/>
    <property type="project" value="UniProtKB-KW"/>
</dbReference>
<reference evidence="5" key="1">
    <citation type="submission" date="2015-03" db="EMBL/GenBank/DDBJ databases">
        <authorList>
            <person name="Nijsse Bart"/>
        </authorList>
    </citation>
    <scope>NUCLEOTIDE SEQUENCE [LARGE SCALE GENOMIC DNA]</scope>
</reference>